<dbReference type="RefSeq" id="WP_099018161.1">
    <property type="nucleotide sequence ID" value="NZ_NIHB01000001.1"/>
</dbReference>
<evidence type="ECO:0000256" key="1">
    <source>
        <dbReference type="ARBA" id="ARBA00010641"/>
    </source>
</evidence>
<sequence length="171" mass="20043">MSIKERKFDALLGIYYKDLYRFAYWLGKDEHMAKDLVQETYLRAWKAIDSLKDEKAAKSWIFTILRREFARQFEKKKPIINSLDDMVVDIEDQKQHSPDELMDINITRQAMMNLESKYAEPLMLQVIGGFSCDEIATQLDISPSAVMTQLFRARKQLTTHLNRESKIGSRS</sequence>
<dbReference type="InterPro" id="IPR039425">
    <property type="entry name" value="RNA_pol_sigma-70-like"/>
</dbReference>
<dbReference type="InterPro" id="IPR036388">
    <property type="entry name" value="WH-like_DNA-bd_sf"/>
</dbReference>
<dbReference type="SUPFAM" id="SSF88946">
    <property type="entry name" value="Sigma2 domain of RNA polymerase sigma factors"/>
    <property type="match status" value="1"/>
</dbReference>
<dbReference type="GO" id="GO:0016987">
    <property type="term" value="F:sigma factor activity"/>
    <property type="evidence" value="ECO:0007669"/>
    <property type="project" value="UniProtKB-KW"/>
</dbReference>
<accession>A0A4R6XY27</accession>
<comment type="similarity">
    <text evidence="1">Belongs to the sigma-70 factor family. ECF subfamily.</text>
</comment>
<keyword evidence="2" id="KW-0805">Transcription regulation</keyword>
<evidence type="ECO:0000313" key="8">
    <source>
        <dbReference type="Proteomes" id="UP000295724"/>
    </source>
</evidence>
<dbReference type="GO" id="GO:0003677">
    <property type="term" value="F:DNA binding"/>
    <property type="evidence" value="ECO:0007669"/>
    <property type="project" value="InterPro"/>
</dbReference>
<evidence type="ECO:0000313" key="7">
    <source>
        <dbReference type="EMBL" id="TDR23184.1"/>
    </source>
</evidence>
<comment type="caution">
    <text evidence="7">The sequence shown here is derived from an EMBL/GenBank/DDBJ whole genome shotgun (WGS) entry which is preliminary data.</text>
</comment>
<dbReference type="NCBIfam" id="TIGR02937">
    <property type="entry name" value="sigma70-ECF"/>
    <property type="match status" value="1"/>
</dbReference>
<evidence type="ECO:0000259" key="5">
    <source>
        <dbReference type="Pfam" id="PF04542"/>
    </source>
</evidence>
<evidence type="ECO:0000256" key="2">
    <source>
        <dbReference type="ARBA" id="ARBA00023015"/>
    </source>
</evidence>
<organism evidence="7 8">
    <name type="scientific">Marinicella litoralis</name>
    <dbReference type="NCBI Taxonomy" id="644220"/>
    <lineage>
        <taxon>Bacteria</taxon>
        <taxon>Pseudomonadati</taxon>
        <taxon>Pseudomonadota</taxon>
        <taxon>Gammaproteobacteria</taxon>
        <taxon>Lysobacterales</taxon>
        <taxon>Marinicellaceae</taxon>
        <taxon>Marinicella</taxon>
    </lineage>
</organism>
<dbReference type="InterPro" id="IPR007627">
    <property type="entry name" value="RNA_pol_sigma70_r2"/>
</dbReference>
<evidence type="ECO:0000259" key="6">
    <source>
        <dbReference type="Pfam" id="PF08281"/>
    </source>
</evidence>
<evidence type="ECO:0000256" key="3">
    <source>
        <dbReference type="ARBA" id="ARBA00023082"/>
    </source>
</evidence>
<keyword evidence="4" id="KW-0804">Transcription</keyword>
<dbReference type="InterPro" id="IPR013325">
    <property type="entry name" value="RNA_pol_sigma_r2"/>
</dbReference>
<dbReference type="InterPro" id="IPR014284">
    <property type="entry name" value="RNA_pol_sigma-70_dom"/>
</dbReference>
<gene>
    <name evidence="7" type="ORF">C8D91_0043</name>
</gene>
<keyword evidence="8" id="KW-1185">Reference proteome</keyword>
<dbReference type="Pfam" id="PF04542">
    <property type="entry name" value="Sigma70_r2"/>
    <property type="match status" value="1"/>
</dbReference>
<dbReference type="EMBL" id="SNZB01000001">
    <property type="protein sequence ID" value="TDR23184.1"/>
    <property type="molecule type" value="Genomic_DNA"/>
</dbReference>
<dbReference type="Pfam" id="PF08281">
    <property type="entry name" value="Sigma70_r4_2"/>
    <property type="match status" value="1"/>
</dbReference>
<dbReference type="Proteomes" id="UP000295724">
    <property type="component" value="Unassembled WGS sequence"/>
</dbReference>
<dbReference type="GO" id="GO:0006352">
    <property type="term" value="P:DNA-templated transcription initiation"/>
    <property type="evidence" value="ECO:0007669"/>
    <property type="project" value="InterPro"/>
</dbReference>
<feature type="domain" description="RNA polymerase sigma factor 70 region 4 type 2" evidence="6">
    <location>
        <begin position="108"/>
        <end position="157"/>
    </location>
</feature>
<evidence type="ECO:0000256" key="4">
    <source>
        <dbReference type="ARBA" id="ARBA00023163"/>
    </source>
</evidence>
<dbReference type="InterPro" id="IPR013249">
    <property type="entry name" value="RNA_pol_sigma70_r4_t2"/>
</dbReference>
<protein>
    <submittedName>
        <fullName evidence="7">RNA polymerase sigma-70 factor (ECF subfamily)</fullName>
    </submittedName>
</protein>
<reference evidence="7 8" key="1">
    <citation type="submission" date="2019-03" db="EMBL/GenBank/DDBJ databases">
        <title>Genomic Encyclopedia of Type Strains, Phase IV (KMG-IV): sequencing the most valuable type-strain genomes for metagenomic binning, comparative biology and taxonomic classification.</title>
        <authorList>
            <person name="Goeker M."/>
        </authorList>
    </citation>
    <scope>NUCLEOTIDE SEQUENCE [LARGE SCALE GENOMIC DNA]</scope>
    <source>
        <strain evidence="7 8">DSM 25488</strain>
    </source>
</reference>
<dbReference type="Gene3D" id="1.10.1740.10">
    <property type="match status" value="1"/>
</dbReference>
<dbReference type="NCBIfam" id="NF009170">
    <property type="entry name" value="PRK12517.1"/>
    <property type="match status" value="1"/>
</dbReference>
<dbReference type="SUPFAM" id="SSF88659">
    <property type="entry name" value="Sigma3 and sigma4 domains of RNA polymerase sigma factors"/>
    <property type="match status" value="1"/>
</dbReference>
<name>A0A4R6XY27_9GAMM</name>
<dbReference type="Gene3D" id="1.10.10.10">
    <property type="entry name" value="Winged helix-like DNA-binding domain superfamily/Winged helix DNA-binding domain"/>
    <property type="match status" value="1"/>
</dbReference>
<proteinExistence type="inferred from homology"/>
<dbReference type="OrthoDB" id="9803470at2"/>
<keyword evidence="3" id="KW-0731">Sigma factor</keyword>
<dbReference type="InterPro" id="IPR013324">
    <property type="entry name" value="RNA_pol_sigma_r3/r4-like"/>
</dbReference>
<dbReference type="PANTHER" id="PTHR43133">
    <property type="entry name" value="RNA POLYMERASE ECF-TYPE SIGMA FACTO"/>
    <property type="match status" value="1"/>
</dbReference>
<dbReference type="AlphaFoldDB" id="A0A4R6XY27"/>
<dbReference type="PANTHER" id="PTHR43133:SF51">
    <property type="entry name" value="RNA POLYMERASE SIGMA FACTOR"/>
    <property type="match status" value="1"/>
</dbReference>
<feature type="domain" description="RNA polymerase sigma-70 region 2" evidence="5">
    <location>
        <begin position="15"/>
        <end position="77"/>
    </location>
</feature>